<evidence type="ECO:0000313" key="1">
    <source>
        <dbReference type="EMBL" id="KAH3725310.1"/>
    </source>
</evidence>
<reference evidence="1" key="1">
    <citation type="journal article" date="2019" name="bioRxiv">
        <title>The Genome of the Zebra Mussel, Dreissena polymorpha: A Resource for Invasive Species Research.</title>
        <authorList>
            <person name="McCartney M.A."/>
            <person name="Auch B."/>
            <person name="Kono T."/>
            <person name="Mallez S."/>
            <person name="Zhang Y."/>
            <person name="Obille A."/>
            <person name="Becker A."/>
            <person name="Abrahante J.E."/>
            <person name="Garbe J."/>
            <person name="Badalamenti J.P."/>
            <person name="Herman A."/>
            <person name="Mangelson H."/>
            <person name="Liachko I."/>
            <person name="Sullivan S."/>
            <person name="Sone E.D."/>
            <person name="Koren S."/>
            <person name="Silverstein K.A.T."/>
            <person name="Beckman K.B."/>
            <person name="Gohl D.M."/>
        </authorList>
    </citation>
    <scope>NUCLEOTIDE SEQUENCE</scope>
    <source>
        <strain evidence="1">Duluth1</strain>
        <tissue evidence="1">Whole animal</tissue>
    </source>
</reference>
<reference evidence="1" key="2">
    <citation type="submission" date="2020-11" db="EMBL/GenBank/DDBJ databases">
        <authorList>
            <person name="McCartney M.A."/>
            <person name="Auch B."/>
            <person name="Kono T."/>
            <person name="Mallez S."/>
            <person name="Becker A."/>
            <person name="Gohl D.M."/>
            <person name="Silverstein K.A.T."/>
            <person name="Koren S."/>
            <person name="Bechman K.B."/>
            <person name="Herman A."/>
            <person name="Abrahante J.E."/>
            <person name="Garbe J."/>
        </authorList>
    </citation>
    <scope>NUCLEOTIDE SEQUENCE</scope>
    <source>
        <strain evidence="1">Duluth1</strain>
        <tissue evidence="1">Whole animal</tissue>
    </source>
</reference>
<comment type="caution">
    <text evidence="1">The sequence shown here is derived from an EMBL/GenBank/DDBJ whole genome shotgun (WGS) entry which is preliminary data.</text>
</comment>
<keyword evidence="2" id="KW-1185">Reference proteome</keyword>
<proteinExistence type="predicted"/>
<accession>A0A9D4CHC8</accession>
<name>A0A9D4CHC8_DREPO</name>
<evidence type="ECO:0000313" key="2">
    <source>
        <dbReference type="Proteomes" id="UP000828390"/>
    </source>
</evidence>
<dbReference type="AlphaFoldDB" id="A0A9D4CHC8"/>
<organism evidence="1 2">
    <name type="scientific">Dreissena polymorpha</name>
    <name type="common">Zebra mussel</name>
    <name type="synonym">Mytilus polymorpha</name>
    <dbReference type="NCBI Taxonomy" id="45954"/>
    <lineage>
        <taxon>Eukaryota</taxon>
        <taxon>Metazoa</taxon>
        <taxon>Spiralia</taxon>
        <taxon>Lophotrochozoa</taxon>
        <taxon>Mollusca</taxon>
        <taxon>Bivalvia</taxon>
        <taxon>Autobranchia</taxon>
        <taxon>Heteroconchia</taxon>
        <taxon>Euheterodonta</taxon>
        <taxon>Imparidentia</taxon>
        <taxon>Neoheterodontei</taxon>
        <taxon>Myida</taxon>
        <taxon>Dreissenoidea</taxon>
        <taxon>Dreissenidae</taxon>
        <taxon>Dreissena</taxon>
    </lineage>
</organism>
<gene>
    <name evidence="1" type="ORF">DPMN_051144</name>
</gene>
<sequence length="55" mass="6320">MLTRQFGTFRLTKEHVCIATLGHKTKFHLLPTSNYTPIRETPGNIKYLSSVDIED</sequence>
<dbReference type="EMBL" id="JAIWYP010000012">
    <property type="protein sequence ID" value="KAH3725310.1"/>
    <property type="molecule type" value="Genomic_DNA"/>
</dbReference>
<dbReference type="Proteomes" id="UP000828390">
    <property type="component" value="Unassembled WGS sequence"/>
</dbReference>
<protein>
    <submittedName>
        <fullName evidence="1">Uncharacterized protein</fullName>
    </submittedName>
</protein>